<proteinExistence type="inferred from homology"/>
<dbReference type="SUPFAM" id="SSF52540">
    <property type="entry name" value="P-loop containing nucleoside triphosphate hydrolases"/>
    <property type="match status" value="2"/>
</dbReference>
<dbReference type="PANTHER" id="PTHR43790">
    <property type="entry name" value="CARBOHYDRATE TRANSPORT ATP-BINDING PROTEIN MG119-RELATED"/>
    <property type="match status" value="1"/>
</dbReference>
<gene>
    <name evidence="11" type="ORF">C5L14_16315</name>
</gene>
<protein>
    <submittedName>
        <fullName evidence="11">Sugar ABC transporter ATP-binding protein</fullName>
    </submittedName>
</protein>
<dbReference type="SMART" id="SM00382">
    <property type="entry name" value="AAA"/>
    <property type="match status" value="2"/>
</dbReference>
<comment type="caution">
    <text evidence="11">The sequence shown here is derived from an EMBL/GenBank/DDBJ whole genome shotgun (WGS) entry which is preliminary data.</text>
</comment>
<keyword evidence="5" id="KW-0677">Repeat</keyword>
<evidence type="ECO:0000256" key="1">
    <source>
        <dbReference type="ARBA" id="ARBA00005417"/>
    </source>
</evidence>
<dbReference type="PANTHER" id="PTHR43790:SF3">
    <property type="entry name" value="D-ALLOSE IMPORT ATP-BINDING PROTEIN ALSA-RELATED"/>
    <property type="match status" value="1"/>
</dbReference>
<name>A0A2S9QBY5_9HYPH</name>
<organism evidence="11 12">
    <name type="scientific">Labrys okinawensis</name>
    <dbReference type="NCBI Taxonomy" id="346911"/>
    <lineage>
        <taxon>Bacteria</taxon>
        <taxon>Pseudomonadati</taxon>
        <taxon>Pseudomonadota</taxon>
        <taxon>Alphaproteobacteria</taxon>
        <taxon>Hyphomicrobiales</taxon>
        <taxon>Xanthobacteraceae</taxon>
        <taxon>Labrys</taxon>
    </lineage>
</organism>
<evidence type="ECO:0000256" key="6">
    <source>
        <dbReference type="ARBA" id="ARBA00022741"/>
    </source>
</evidence>
<keyword evidence="9" id="KW-0472">Membrane</keyword>
<accession>A0A2S9QBY5</accession>
<dbReference type="InterPro" id="IPR027417">
    <property type="entry name" value="P-loop_NTPase"/>
</dbReference>
<keyword evidence="6" id="KW-0547">Nucleotide-binding</keyword>
<dbReference type="PROSITE" id="PS00211">
    <property type="entry name" value="ABC_TRANSPORTER_1"/>
    <property type="match status" value="1"/>
</dbReference>
<evidence type="ECO:0000256" key="7">
    <source>
        <dbReference type="ARBA" id="ARBA00022840"/>
    </source>
</evidence>
<dbReference type="Gene3D" id="3.40.50.300">
    <property type="entry name" value="P-loop containing nucleotide triphosphate hydrolases"/>
    <property type="match status" value="2"/>
</dbReference>
<evidence type="ECO:0000256" key="3">
    <source>
        <dbReference type="ARBA" id="ARBA00022475"/>
    </source>
</evidence>
<keyword evidence="8" id="KW-1278">Translocase</keyword>
<dbReference type="GO" id="GO:0005524">
    <property type="term" value="F:ATP binding"/>
    <property type="evidence" value="ECO:0007669"/>
    <property type="project" value="UniProtKB-KW"/>
</dbReference>
<evidence type="ECO:0000313" key="12">
    <source>
        <dbReference type="Proteomes" id="UP000237682"/>
    </source>
</evidence>
<dbReference type="OrthoDB" id="39350at2"/>
<evidence type="ECO:0000256" key="5">
    <source>
        <dbReference type="ARBA" id="ARBA00022737"/>
    </source>
</evidence>
<keyword evidence="12" id="KW-1185">Reference proteome</keyword>
<reference evidence="11 12" key="1">
    <citation type="submission" date="2018-02" db="EMBL/GenBank/DDBJ databases">
        <title>Whole genome sequencing of endophytic bacterium.</title>
        <authorList>
            <person name="Eedara R."/>
            <person name="Podile A.R."/>
        </authorList>
    </citation>
    <scope>NUCLEOTIDE SEQUENCE [LARGE SCALE GENOMIC DNA]</scope>
    <source>
        <strain evidence="11 12">RP1T</strain>
    </source>
</reference>
<dbReference type="InterPro" id="IPR003593">
    <property type="entry name" value="AAA+_ATPase"/>
</dbReference>
<dbReference type="Proteomes" id="UP000237682">
    <property type="component" value="Unassembled WGS sequence"/>
</dbReference>
<sequence>MLELLGITKRFGKVEALKNVSITVSAGEVVGLVGENGAGKSTLMKVLNGINQPDAGEIRIHGKAGSITGPKDAAARGIGMVFQEQSLITNLSVAENIFLGNETPYIRLGRIDWRRMAAAARHQLAKVGLDIDPLTITSELSFVQRQMVELAKVLTLEEAVEGSLCILLDEPTSVLEQAEIDILFDVIRKLKQRAGIIFVSHRLDEVIDISDRIYVLKDGVVVSQMSKDEASPERIHHLMVGRAATGSYYKEDRRAPYGAEIALKARGLARARAYADIDLDLHVGEVLALVGTEGAGSEALIRSLFGLEKIHLGSAHYRGRNLRFVSPSQAVSLGLGYVPRERKFEGIVEEMTVEENISLAHLGGMSRFGILKFGEIGRATHSLIDRMRIKTPGADTLCANLSGGNQQKVVLAKWYNAGARIFLLDHPTRGLDVGAKEDVYGLIRELCANGCSVILIGDTLEEALGLAHTIIVMKDGRQTARFDTLAVPPPEPLDLIRHMV</sequence>
<keyword evidence="4" id="KW-0762">Sugar transport</keyword>
<evidence type="ECO:0000256" key="2">
    <source>
        <dbReference type="ARBA" id="ARBA00022448"/>
    </source>
</evidence>
<dbReference type="CDD" id="cd03216">
    <property type="entry name" value="ABC_Carb_Monos_I"/>
    <property type="match status" value="1"/>
</dbReference>
<dbReference type="RefSeq" id="WP_105863079.1">
    <property type="nucleotide sequence ID" value="NZ_PUEJ01000005.1"/>
</dbReference>
<evidence type="ECO:0000259" key="10">
    <source>
        <dbReference type="PROSITE" id="PS50893"/>
    </source>
</evidence>
<dbReference type="InterPro" id="IPR050107">
    <property type="entry name" value="ABC_carbohydrate_import_ATPase"/>
</dbReference>
<comment type="similarity">
    <text evidence="1">Belongs to the ABC transporter superfamily.</text>
</comment>
<dbReference type="PROSITE" id="PS50893">
    <property type="entry name" value="ABC_TRANSPORTER_2"/>
    <property type="match status" value="2"/>
</dbReference>
<dbReference type="InterPro" id="IPR003439">
    <property type="entry name" value="ABC_transporter-like_ATP-bd"/>
</dbReference>
<keyword evidence="7 11" id="KW-0067">ATP-binding</keyword>
<evidence type="ECO:0000256" key="8">
    <source>
        <dbReference type="ARBA" id="ARBA00022967"/>
    </source>
</evidence>
<evidence type="ECO:0000256" key="4">
    <source>
        <dbReference type="ARBA" id="ARBA00022597"/>
    </source>
</evidence>
<keyword evidence="3" id="KW-1003">Cell membrane</keyword>
<feature type="domain" description="ABC transporter" evidence="10">
    <location>
        <begin position="2"/>
        <end position="243"/>
    </location>
</feature>
<dbReference type="AlphaFoldDB" id="A0A2S9QBY5"/>
<dbReference type="CDD" id="cd03215">
    <property type="entry name" value="ABC_Carb_Monos_II"/>
    <property type="match status" value="1"/>
</dbReference>
<dbReference type="InterPro" id="IPR017871">
    <property type="entry name" value="ABC_transporter-like_CS"/>
</dbReference>
<evidence type="ECO:0000313" key="11">
    <source>
        <dbReference type="EMBL" id="PRH86854.1"/>
    </source>
</evidence>
<keyword evidence="2" id="KW-0813">Transport</keyword>
<dbReference type="GO" id="GO:0016887">
    <property type="term" value="F:ATP hydrolysis activity"/>
    <property type="evidence" value="ECO:0007669"/>
    <property type="project" value="InterPro"/>
</dbReference>
<dbReference type="EMBL" id="PUEJ01000005">
    <property type="protein sequence ID" value="PRH86854.1"/>
    <property type="molecule type" value="Genomic_DNA"/>
</dbReference>
<feature type="domain" description="ABC transporter" evidence="10">
    <location>
        <begin position="257"/>
        <end position="500"/>
    </location>
</feature>
<evidence type="ECO:0000256" key="9">
    <source>
        <dbReference type="ARBA" id="ARBA00023136"/>
    </source>
</evidence>
<dbReference type="Pfam" id="PF00005">
    <property type="entry name" value="ABC_tran"/>
    <property type="match status" value="2"/>
</dbReference>